<reference evidence="1" key="1">
    <citation type="journal article" date="2014" name="Front. Microbiol.">
        <title>High frequency of phylogenetically diverse reductive dehalogenase-homologous genes in deep subseafloor sedimentary metagenomes.</title>
        <authorList>
            <person name="Kawai M."/>
            <person name="Futagami T."/>
            <person name="Toyoda A."/>
            <person name="Takaki Y."/>
            <person name="Nishi S."/>
            <person name="Hori S."/>
            <person name="Arai W."/>
            <person name="Tsubouchi T."/>
            <person name="Morono Y."/>
            <person name="Uchiyama I."/>
            <person name="Ito T."/>
            <person name="Fujiyama A."/>
            <person name="Inagaki F."/>
            <person name="Takami H."/>
        </authorList>
    </citation>
    <scope>NUCLEOTIDE SEQUENCE</scope>
    <source>
        <strain evidence="1">Expedition CK06-06</strain>
    </source>
</reference>
<feature type="non-terminal residue" evidence="1">
    <location>
        <position position="1"/>
    </location>
</feature>
<accession>X1STW8</accession>
<protein>
    <submittedName>
        <fullName evidence="1">Uncharacterized protein</fullName>
    </submittedName>
</protein>
<dbReference type="AlphaFoldDB" id="X1STW8"/>
<proteinExistence type="predicted"/>
<organism evidence="1">
    <name type="scientific">marine sediment metagenome</name>
    <dbReference type="NCBI Taxonomy" id="412755"/>
    <lineage>
        <taxon>unclassified sequences</taxon>
        <taxon>metagenomes</taxon>
        <taxon>ecological metagenomes</taxon>
    </lineage>
</organism>
<name>X1STW8_9ZZZZ</name>
<evidence type="ECO:0000313" key="1">
    <source>
        <dbReference type="EMBL" id="GAI71274.1"/>
    </source>
</evidence>
<comment type="caution">
    <text evidence="1">The sequence shown here is derived from an EMBL/GenBank/DDBJ whole genome shotgun (WGS) entry which is preliminary data.</text>
</comment>
<feature type="non-terminal residue" evidence="1">
    <location>
        <position position="45"/>
    </location>
</feature>
<dbReference type="EMBL" id="BARV01045760">
    <property type="protein sequence ID" value="GAI71274.1"/>
    <property type="molecule type" value="Genomic_DNA"/>
</dbReference>
<sequence length="45" mass="5094">TQKAFNGFSDYETIRKKKDDTLVRVFISSAPVIIDKKSQGTIALY</sequence>
<gene>
    <name evidence="1" type="ORF">S06H3_66796</name>
</gene>